<evidence type="ECO:0000313" key="2">
    <source>
        <dbReference type="Proteomes" id="UP001596461"/>
    </source>
</evidence>
<dbReference type="RefSeq" id="WP_284031126.1">
    <property type="nucleotide sequence ID" value="NZ_CP126154.1"/>
</dbReference>
<gene>
    <name evidence="1" type="ORF">ACFQL9_11495</name>
</gene>
<accession>A0ABD5WAK6</accession>
<reference evidence="1 2" key="1">
    <citation type="journal article" date="2019" name="Int. J. Syst. Evol. Microbiol.">
        <title>The Global Catalogue of Microorganisms (GCM) 10K type strain sequencing project: providing services to taxonomists for standard genome sequencing and annotation.</title>
        <authorList>
            <consortium name="The Broad Institute Genomics Platform"/>
            <consortium name="The Broad Institute Genome Sequencing Center for Infectious Disease"/>
            <person name="Wu L."/>
            <person name="Ma J."/>
        </authorList>
    </citation>
    <scope>NUCLEOTIDE SEQUENCE [LARGE SCALE GENOMIC DNA]</scope>
    <source>
        <strain evidence="1 2">DT31</strain>
    </source>
</reference>
<name>A0ABD5WAK6_9EURY</name>
<proteinExistence type="predicted"/>
<dbReference type="EMBL" id="JBHTAH010000009">
    <property type="protein sequence ID" value="MFC7070267.1"/>
    <property type="molecule type" value="Genomic_DNA"/>
</dbReference>
<dbReference type="AlphaFoldDB" id="A0ABD5WAK6"/>
<sequence length="71" mass="7709">MTDPAVFLTFDFGAVYTMHPQVIGRLDRLAKFGAFVEHVCEADGEFAEVRDVAAAGRPNRLRAPGAGWGND</sequence>
<evidence type="ECO:0000313" key="1">
    <source>
        <dbReference type="EMBL" id="MFC7070267.1"/>
    </source>
</evidence>
<protein>
    <submittedName>
        <fullName evidence="1">Uncharacterized protein</fullName>
    </submittedName>
</protein>
<dbReference type="Proteomes" id="UP001596461">
    <property type="component" value="Unassembled WGS sequence"/>
</dbReference>
<keyword evidence="2" id="KW-1185">Reference proteome</keyword>
<organism evidence="1 2">
    <name type="scientific">Halobaculum lipolyticum</name>
    <dbReference type="NCBI Taxonomy" id="3032001"/>
    <lineage>
        <taxon>Archaea</taxon>
        <taxon>Methanobacteriati</taxon>
        <taxon>Methanobacteriota</taxon>
        <taxon>Stenosarchaea group</taxon>
        <taxon>Halobacteria</taxon>
        <taxon>Halobacteriales</taxon>
        <taxon>Haloferacaceae</taxon>
        <taxon>Halobaculum</taxon>
    </lineage>
</organism>
<dbReference type="GeneID" id="81125991"/>
<comment type="caution">
    <text evidence="1">The sequence shown here is derived from an EMBL/GenBank/DDBJ whole genome shotgun (WGS) entry which is preliminary data.</text>
</comment>